<dbReference type="EMBL" id="CP047340">
    <property type="protein sequence ID" value="QIF90497.1"/>
    <property type="molecule type" value="Genomic_DNA"/>
</dbReference>
<evidence type="ECO:0000313" key="3">
    <source>
        <dbReference type="EMBL" id="QIF90497.1"/>
    </source>
</evidence>
<evidence type="ECO:0000313" key="4">
    <source>
        <dbReference type="Proteomes" id="UP000501338"/>
    </source>
</evidence>
<accession>A0A6G6SSP0</accession>
<name>A0A6G6SSP0_9GAMM</name>
<keyword evidence="4" id="KW-1185">Reference proteome</keyword>
<organism evidence="2 5">
    <name type="scientific">Proteus terrae subsp. cibarius</name>
    <dbReference type="NCBI Taxonomy" id="626774"/>
    <lineage>
        <taxon>Bacteria</taxon>
        <taxon>Pseudomonadati</taxon>
        <taxon>Pseudomonadota</taxon>
        <taxon>Gammaproteobacteria</taxon>
        <taxon>Enterobacterales</taxon>
        <taxon>Morganellaceae</taxon>
        <taxon>Proteus</taxon>
    </lineage>
</organism>
<dbReference type="AlphaFoldDB" id="A0A6G6SSP0"/>
<dbReference type="InterPro" id="IPR019660">
    <property type="entry name" value="Put_sensory_transdc_reg_YbjN"/>
</dbReference>
<sequence length="172" mass="19266">MNAVVTTDLDQLKSWLDELQIAYYECDSCQALHLPHLQYISGIFDAKIDILEDVLVFTAIAELKPSAIVPLMANLSQINASSLFIKTFLEISDENLPKLVFCQSFPVAAGISLNQFDLFLQKAEEQSAEVVSEIFNNGFLYGEKQESENEEDDEDEDVEINSTSTDSSYTVH</sequence>
<feature type="region of interest" description="Disordered" evidence="1">
    <location>
        <begin position="142"/>
        <end position="172"/>
    </location>
</feature>
<dbReference type="Pfam" id="PF10722">
    <property type="entry name" value="YbjN"/>
    <property type="match status" value="1"/>
</dbReference>
<feature type="compositionally biased region" description="Acidic residues" evidence="1">
    <location>
        <begin position="148"/>
        <end position="159"/>
    </location>
</feature>
<feature type="compositionally biased region" description="Polar residues" evidence="1">
    <location>
        <begin position="160"/>
        <end position="172"/>
    </location>
</feature>
<reference evidence="3 4" key="1">
    <citation type="submission" date="2020-01" db="EMBL/GenBank/DDBJ databases">
        <title>The genomic epidemiology of tigecycline resistance gene tet(X) variants in a swine farm in China.</title>
        <authorList>
            <person name="Peng K."/>
            <person name="Li R."/>
        </authorList>
    </citation>
    <scope>NUCLEOTIDE SEQUENCE [LARGE SCALE GENOMIC DNA]</scope>
    <source>
        <strain evidence="3 4">ZF1</strain>
    </source>
</reference>
<dbReference type="Proteomes" id="UP000501338">
    <property type="component" value="Chromosome"/>
</dbReference>
<evidence type="ECO:0000313" key="2">
    <source>
        <dbReference type="EMBL" id="MBG2914747.1"/>
    </source>
</evidence>
<dbReference type="EMBL" id="JADSJR010000012">
    <property type="protein sequence ID" value="MBG2914747.1"/>
    <property type="molecule type" value="Genomic_DNA"/>
</dbReference>
<reference evidence="2" key="2">
    <citation type="submission" date="2020-11" db="EMBL/GenBank/DDBJ databases">
        <title>Enhanced detection system for hospital associated transmission using whole genome sequencing surveillance.</title>
        <authorList>
            <person name="Harrison L.H."/>
            <person name="Van Tyne D."/>
            <person name="Marsh J.W."/>
            <person name="Griffith M.P."/>
            <person name="Snyder D.J."/>
            <person name="Cooper V.S."/>
            <person name="Mustapha M."/>
        </authorList>
    </citation>
    <scope>NUCLEOTIDE SEQUENCE</scope>
    <source>
        <strain evidence="2">PR00070</strain>
    </source>
</reference>
<protein>
    <submittedName>
        <fullName evidence="2">YbjN domain-containing protein</fullName>
    </submittedName>
</protein>
<proteinExistence type="predicted"/>
<dbReference type="RefSeq" id="WP_075672487.1">
    <property type="nucleotide sequence ID" value="NZ_CP045008.1"/>
</dbReference>
<gene>
    <name evidence="3" type="ORF">GTH23_10810</name>
    <name evidence="2" type="ORF">I4901_10235</name>
</gene>
<dbReference type="GeneID" id="57332294"/>
<evidence type="ECO:0000313" key="5">
    <source>
        <dbReference type="Proteomes" id="UP000612266"/>
    </source>
</evidence>
<dbReference type="Proteomes" id="UP000612266">
    <property type="component" value="Unassembled WGS sequence"/>
</dbReference>
<evidence type="ECO:0000256" key="1">
    <source>
        <dbReference type="SAM" id="MobiDB-lite"/>
    </source>
</evidence>